<evidence type="ECO:0000256" key="7">
    <source>
        <dbReference type="SAM" id="Phobius"/>
    </source>
</evidence>
<dbReference type="Pfam" id="PF02361">
    <property type="entry name" value="CbiQ"/>
    <property type="match status" value="1"/>
</dbReference>
<feature type="transmembrane region" description="Helical" evidence="7">
    <location>
        <begin position="12"/>
        <end position="34"/>
    </location>
</feature>
<evidence type="ECO:0000256" key="5">
    <source>
        <dbReference type="ARBA" id="ARBA00023136"/>
    </source>
</evidence>
<dbReference type="STRING" id="316056.RPC_1067"/>
<gene>
    <name evidence="8" type="ordered locus">RPC_1067</name>
</gene>
<dbReference type="KEGG" id="rpc:RPC_1067"/>
<evidence type="ECO:0000256" key="2">
    <source>
        <dbReference type="ARBA" id="ARBA00008564"/>
    </source>
</evidence>
<reference evidence="8" key="1">
    <citation type="submission" date="2006-03" db="EMBL/GenBank/DDBJ databases">
        <title>Complete sequence of Rhodopseudomonas palustris BisB18.</title>
        <authorList>
            <consortium name="US DOE Joint Genome Institute"/>
            <person name="Copeland A."/>
            <person name="Lucas S."/>
            <person name="Lapidus A."/>
            <person name="Barry K."/>
            <person name="Detter J.C."/>
            <person name="Glavina del Rio T."/>
            <person name="Hammon N."/>
            <person name="Israni S."/>
            <person name="Dalin E."/>
            <person name="Tice H."/>
            <person name="Pitluck S."/>
            <person name="Chain P."/>
            <person name="Malfatti S."/>
            <person name="Shin M."/>
            <person name="Vergez L."/>
            <person name="Schmutz J."/>
            <person name="Larimer F."/>
            <person name="Land M."/>
            <person name="Hauser L."/>
            <person name="Pelletier D.A."/>
            <person name="Kyrpides N."/>
            <person name="Anderson I."/>
            <person name="Oda Y."/>
            <person name="Harwood C.S."/>
            <person name="Richardson P."/>
        </authorList>
    </citation>
    <scope>NUCLEOTIDE SEQUENCE [LARGE SCALE GENOMIC DNA]</scope>
    <source>
        <strain evidence="8">BisB18</strain>
    </source>
</reference>
<dbReference type="AlphaFoldDB" id="Q21AF5"/>
<dbReference type="EMBL" id="CP000301">
    <property type="protein sequence ID" value="ABD86631.1"/>
    <property type="molecule type" value="Genomic_DNA"/>
</dbReference>
<keyword evidence="5 7" id="KW-0472">Membrane</keyword>
<dbReference type="RefSeq" id="WP_011471536.1">
    <property type="nucleotide sequence ID" value="NC_007925.1"/>
</dbReference>
<feature type="region of interest" description="Disordered" evidence="6">
    <location>
        <begin position="196"/>
        <end position="234"/>
    </location>
</feature>
<evidence type="ECO:0000256" key="6">
    <source>
        <dbReference type="SAM" id="MobiDB-lite"/>
    </source>
</evidence>
<proteinExistence type="inferred from homology"/>
<keyword evidence="4 7" id="KW-1133">Transmembrane helix</keyword>
<accession>Q21AF5</accession>
<protein>
    <submittedName>
        <fullName evidence="8">Cobalt transport protein</fullName>
    </submittedName>
</protein>
<dbReference type="GO" id="GO:0005886">
    <property type="term" value="C:plasma membrane"/>
    <property type="evidence" value="ECO:0007669"/>
    <property type="project" value="UniProtKB-ARBA"/>
</dbReference>
<dbReference type="InterPro" id="IPR003339">
    <property type="entry name" value="ABC/ECF_trnsptr_transmembrane"/>
</dbReference>
<keyword evidence="3 7" id="KW-0812">Transmembrane</keyword>
<evidence type="ECO:0000313" key="8">
    <source>
        <dbReference type="EMBL" id="ABD86631.1"/>
    </source>
</evidence>
<dbReference type="OrthoDB" id="5868344at2"/>
<dbReference type="eggNOG" id="COG0619">
    <property type="taxonomic scope" value="Bacteria"/>
</dbReference>
<feature type="transmembrane region" description="Helical" evidence="7">
    <location>
        <begin position="71"/>
        <end position="92"/>
    </location>
</feature>
<dbReference type="HOGENOM" id="CLU_056469_4_2_5"/>
<comment type="subcellular location">
    <subcellularLocation>
        <location evidence="1">Membrane</location>
        <topology evidence="1">Multi-pass membrane protein</topology>
    </subcellularLocation>
</comment>
<evidence type="ECO:0000256" key="3">
    <source>
        <dbReference type="ARBA" id="ARBA00022692"/>
    </source>
</evidence>
<feature type="transmembrane region" description="Helical" evidence="7">
    <location>
        <begin position="40"/>
        <end position="59"/>
    </location>
</feature>
<evidence type="ECO:0000256" key="1">
    <source>
        <dbReference type="ARBA" id="ARBA00004141"/>
    </source>
</evidence>
<organism evidence="8">
    <name type="scientific">Rhodopseudomonas palustris (strain BisB18)</name>
    <dbReference type="NCBI Taxonomy" id="316056"/>
    <lineage>
        <taxon>Bacteria</taxon>
        <taxon>Pseudomonadati</taxon>
        <taxon>Pseudomonadota</taxon>
        <taxon>Alphaproteobacteria</taxon>
        <taxon>Hyphomicrobiales</taxon>
        <taxon>Nitrobacteraceae</taxon>
        <taxon>Rhodopseudomonas</taxon>
    </lineage>
</organism>
<comment type="similarity">
    <text evidence="2">Belongs to the CbiQ family.</text>
</comment>
<sequence>MTAAGPRWIASAPLAGVPVGWKLTVLAALGAGLAFVERPWLLAAAFGLSLCALLATGLGPRQLWRGLKGPVVIVACIALLEGWQHGMVSAAVVTLRLVTLICFAHAVTSSTSVLAMTAVIESALRPLERIGLLDAERAGLTLTLAIRFVPLIVDEIAAIREAQAMRGLDRSIVALAVPLVVRIILRAQDLADAIDLRGPPPRSGGGATAGAVVTPESPDGFAPAHPGSGGDQLRASAAVPYGARLSDANLGNGDW</sequence>
<evidence type="ECO:0000256" key="4">
    <source>
        <dbReference type="ARBA" id="ARBA00022989"/>
    </source>
</evidence>
<dbReference type="CDD" id="cd16914">
    <property type="entry name" value="EcfT"/>
    <property type="match status" value="1"/>
</dbReference>
<dbReference type="PANTHER" id="PTHR33514:SF13">
    <property type="entry name" value="PROTEIN ABCI12, CHLOROPLASTIC"/>
    <property type="match status" value="1"/>
</dbReference>
<name>Q21AF5_RHOPB</name>
<dbReference type="PANTHER" id="PTHR33514">
    <property type="entry name" value="PROTEIN ABCI12, CHLOROPLASTIC"/>
    <property type="match status" value="1"/>
</dbReference>